<evidence type="ECO:0000313" key="2">
    <source>
        <dbReference type="EMBL" id="MER5077482.1"/>
    </source>
</evidence>
<name>A0ABD5LB27_PROST</name>
<dbReference type="RefSeq" id="WP_350588815.1">
    <property type="nucleotide sequence ID" value="NZ_JAGSRH010000015.1"/>
</dbReference>
<accession>A0ABD5LB27</accession>
<proteinExistence type="predicted"/>
<reference evidence="2 3" key="1">
    <citation type="submission" date="2021-04" db="EMBL/GenBank/DDBJ databases">
        <title>Determining the burden of carbapenem-resistant Enterobacterales from a tertiary public heath setting in Bangladesh: a clinical, epidemiological, and molecular study.</title>
        <authorList>
            <person name="Farzana R."/>
            <person name="Walsh T.R."/>
        </authorList>
    </citation>
    <scope>NUCLEOTIDE SEQUENCE [LARGE SCALE GENOMIC DNA]</scope>
    <source>
        <strain evidence="3">dmpro_s316</strain>
    </source>
</reference>
<keyword evidence="1" id="KW-0175">Coiled coil</keyword>
<dbReference type="EMBL" id="JAGSRH010000015">
    <property type="protein sequence ID" value="MER5077482.1"/>
    <property type="molecule type" value="Genomic_DNA"/>
</dbReference>
<evidence type="ECO:0000256" key="1">
    <source>
        <dbReference type="SAM" id="Coils"/>
    </source>
</evidence>
<sequence>MKINWLIKITCMFWGALPVTVLADITLADMASRIKALEILTAEAIQRAESAENRANKLAQMMTLQATTPSSQPKER</sequence>
<comment type="caution">
    <text evidence="2">The sequence shown here is derived from an EMBL/GenBank/DDBJ whole genome shotgun (WGS) entry which is preliminary data.</text>
</comment>
<gene>
    <name evidence="2" type="ORF">KDV35_11545</name>
</gene>
<evidence type="ECO:0000313" key="3">
    <source>
        <dbReference type="Proteomes" id="UP001495779"/>
    </source>
</evidence>
<protein>
    <submittedName>
        <fullName evidence="2">Uncharacterized protein</fullName>
    </submittedName>
</protein>
<organism evidence="2 3">
    <name type="scientific">Providencia stuartii</name>
    <dbReference type="NCBI Taxonomy" id="588"/>
    <lineage>
        <taxon>Bacteria</taxon>
        <taxon>Pseudomonadati</taxon>
        <taxon>Pseudomonadota</taxon>
        <taxon>Gammaproteobacteria</taxon>
        <taxon>Enterobacterales</taxon>
        <taxon>Morganellaceae</taxon>
        <taxon>Providencia</taxon>
    </lineage>
</organism>
<dbReference type="Proteomes" id="UP001495779">
    <property type="component" value="Unassembled WGS sequence"/>
</dbReference>
<feature type="coiled-coil region" evidence="1">
    <location>
        <begin position="34"/>
        <end position="61"/>
    </location>
</feature>
<dbReference type="AlphaFoldDB" id="A0ABD5LB27"/>